<name>A0A2D3I5S0_9VIRU</name>
<reference evidence="2" key="1">
    <citation type="journal article" date="2018" name="Aquaculture">
        <title>Complete genome sequence of a white spot syndrome virus associated with a disease incursion in Australia.</title>
        <authorList>
            <person name="Oakey J."/>
            <person name="Smith C.S."/>
        </authorList>
    </citation>
    <scope>NUCLEOTIDE SEQUENCE [LARGE SCALE GENOMIC DNA]</scope>
    <source>
        <strain evidence="2">WSSV-AU</strain>
    </source>
</reference>
<protein>
    <submittedName>
        <fullName evidence="2">ORF250</fullName>
    </submittedName>
</protein>
<feature type="compositionally biased region" description="Polar residues" evidence="1">
    <location>
        <begin position="1"/>
        <end position="16"/>
    </location>
</feature>
<organism evidence="2">
    <name type="scientific">White spot syndrome virus</name>
    <dbReference type="NCBI Taxonomy" id="342409"/>
    <lineage>
        <taxon>Viruses</taxon>
        <taxon>Viruses incertae sedis</taxon>
        <taxon>Naldaviricetes</taxon>
        <taxon>Nimaviridae</taxon>
        <taxon>Whispovirus</taxon>
    </lineage>
</organism>
<sequence length="91" mass="9847">MGTIQDGQLSRTGGTDSNSIPIVSVPNNNNNIKKEHQPILLLLHLLHSPSLVGEPSAATQCIDWMTSAEIAMKLAITISTLMIERGKEFAH</sequence>
<dbReference type="EMBL" id="MF768985">
    <property type="protein sequence ID" value="ATU83722.1"/>
    <property type="molecule type" value="Genomic_DNA"/>
</dbReference>
<dbReference type="Proteomes" id="UP000267516">
    <property type="component" value="Segment"/>
</dbReference>
<feature type="region of interest" description="Disordered" evidence="1">
    <location>
        <begin position="1"/>
        <end position="22"/>
    </location>
</feature>
<accession>A0A2D3I5S0</accession>
<evidence type="ECO:0000313" key="2">
    <source>
        <dbReference type="EMBL" id="ATU83722.1"/>
    </source>
</evidence>
<proteinExistence type="predicted"/>
<evidence type="ECO:0000256" key="1">
    <source>
        <dbReference type="SAM" id="MobiDB-lite"/>
    </source>
</evidence>